<dbReference type="Proteomes" id="UP000492821">
    <property type="component" value="Unassembled WGS sequence"/>
</dbReference>
<evidence type="ECO:0000256" key="1">
    <source>
        <dbReference type="SAM" id="MobiDB-lite"/>
    </source>
</evidence>
<sequence>MVTECINFLAGRWWRLPGDLAAKAGCHARWRKALPQGDLTEGRHLRADAPTGHGQHSRCRQSVTKKNEGSGLDSRDGHGDTSAREFSDKDDIRARKKSLDWFRSAEEEVWTEKVPLTNRKQPTIHPQYCPGWPGPSDLSSRVRGRGPFFLFIPSVVRGTRKAPKPKAIGGAAKLCRWSCVSPNEGGVDMTGDCTSKSRLPKKNRQKCHYGKLAYCPGGAPLDTSGAPRHRRDPGIHRATPHRCPASQAGRKDAAPSKRTVLFLLLFRSRQQKCIHGLTTGAMSPPECRSSGRRLPGDGLLGCPRGEMVIETKDARIVAAARPTTWVDTRPFGAGAVHQRPRGKGG</sequence>
<dbReference type="WBParaSite" id="Pan_g17731.t1">
    <property type="protein sequence ID" value="Pan_g17731.t1"/>
    <property type="gene ID" value="Pan_g17731"/>
</dbReference>
<evidence type="ECO:0000313" key="2">
    <source>
        <dbReference type="Proteomes" id="UP000492821"/>
    </source>
</evidence>
<keyword evidence="2" id="KW-1185">Reference proteome</keyword>
<protein>
    <submittedName>
        <fullName evidence="3">Uncharacterized protein</fullName>
    </submittedName>
</protein>
<feature type="compositionally biased region" description="Basic and acidic residues" evidence="1">
    <location>
        <begin position="65"/>
        <end position="87"/>
    </location>
</feature>
<evidence type="ECO:0000313" key="3">
    <source>
        <dbReference type="WBParaSite" id="Pan_g17731.t1"/>
    </source>
</evidence>
<name>A0A7E4V853_PANRE</name>
<proteinExistence type="predicted"/>
<reference evidence="2" key="1">
    <citation type="journal article" date="2013" name="Genetics">
        <title>The draft genome and transcriptome of Panagrellus redivivus are shaped by the harsh demands of a free-living lifestyle.</title>
        <authorList>
            <person name="Srinivasan J."/>
            <person name="Dillman A.R."/>
            <person name="Macchietto M.G."/>
            <person name="Heikkinen L."/>
            <person name="Lakso M."/>
            <person name="Fracchia K.M."/>
            <person name="Antoshechkin I."/>
            <person name="Mortazavi A."/>
            <person name="Wong G."/>
            <person name="Sternberg P.W."/>
        </authorList>
    </citation>
    <scope>NUCLEOTIDE SEQUENCE [LARGE SCALE GENOMIC DNA]</scope>
    <source>
        <strain evidence="2">MT8872</strain>
    </source>
</reference>
<dbReference type="AlphaFoldDB" id="A0A7E4V853"/>
<accession>A0A7E4V853</accession>
<reference evidence="3" key="2">
    <citation type="submission" date="2020-10" db="UniProtKB">
        <authorList>
            <consortium name="WormBaseParasite"/>
        </authorList>
    </citation>
    <scope>IDENTIFICATION</scope>
</reference>
<feature type="region of interest" description="Disordered" evidence="1">
    <location>
        <begin position="39"/>
        <end position="87"/>
    </location>
</feature>
<organism evidence="2 3">
    <name type="scientific">Panagrellus redivivus</name>
    <name type="common">Microworm</name>
    <dbReference type="NCBI Taxonomy" id="6233"/>
    <lineage>
        <taxon>Eukaryota</taxon>
        <taxon>Metazoa</taxon>
        <taxon>Ecdysozoa</taxon>
        <taxon>Nematoda</taxon>
        <taxon>Chromadorea</taxon>
        <taxon>Rhabditida</taxon>
        <taxon>Tylenchina</taxon>
        <taxon>Panagrolaimomorpha</taxon>
        <taxon>Panagrolaimoidea</taxon>
        <taxon>Panagrolaimidae</taxon>
        <taxon>Panagrellus</taxon>
    </lineage>
</organism>